<dbReference type="GO" id="GO:0003729">
    <property type="term" value="F:mRNA binding"/>
    <property type="evidence" value="ECO:0007669"/>
    <property type="project" value="TreeGrafter"/>
</dbReference>
<feature type="compositionally biased region" description="Polar residues" evidence="4">
    <location>
        <begin position="113"/>
        <end position="122"/>
    </location>
</feature>
<feature type="compositionally biased region" description="Gly residues" evidence="4">
    <location>
        <begin position="434"/>
        <end position="446"/>
    </location>
</feature>
<protein>
    <recommendedName>
        <fullName evidence="5">RRM domain-containing protein</fullName>
    </recommendedName>
</protein>
<dbReference type="Proteomes" id="UP000481858">
    <property type="component" value="Unassembled WGS sequence"/>
</dbReference>
<comment type="caution">
    <text evidence="6">The sequence shown here is derived from an EMBL/GenBank/DDBJ whole genome shotgun (WGS) entry which is preliminary data.</text>
</comment>
<dbReference type="FunFam" id="3.30.70.330:FF:000025">
    <property type="entry name" value="RNA-binding protein Musashi homolog 2 isoform X1"/>
    <property type="match status" value="1"/>
</dbReference>
<dbReference type="OrthoDB" id="1875751at2759"/>
<evidence type="ECO:0000256" key="4">
    <source>
        <dbReference type="SAM" id="MobiDB-lite"/>
    </source>
</evidence>
<evidence type="ECO:0000259" key="5">
    <source>
        <dbReference type="PROSITE" id="PS50102"/>
    </source>
</evidence>
<keyword evidence="7" id="KW-1185">Reference proteome</keyword>
<evidence type="ECO:0000313" key="7">
    <source>
        <dbReference type="Proteomes" id="UP000481858"/>
    </source>
</evidence>
<feature type="compositionally biased region" description="Acidic residues" evidence="4">
    <location>
        <begin position="1"/>
        <end position="20"/>
    </location>
</feature>
<feature type="compositionally biased region" description="Basic and acidic residues" evidence="4">
    <location>
        <begin position="58"/>
        <end position="67"/>
    </location>
</feature>
<dbReference type="PANTHER" id="PTHR48032">
    <property type="entry name" value="RNA-BINDING PROTEIN MUSASHI HOMOLOG RBP6"/>
    <property type="match status" value="1"/>
</dbReference>
<feature type="compositionally biased region" description="Low complexity" evidence="4">
    <location>
        <begin position="22"/>
        <end position="35"/>
    </location>
</feature>
<keyword evidence="2 3" id="KW-0694">RNA-binding</keyword>
<proteinExistence type="predicted"/>
<feature type="compositionally biased region" description="Low complexity" evidence="4">
    <location>
        <begin position="418"/>
        <end position="430"/>
    </location>
</feature>
<feature type="region of interest" description="Disordered" evidence="4">
    <location>
        <begin position="100"/>
        <end position="129"/>
    </location>
</feature>
<dbReference type="InterPro" id="IPR034156">
    <property type="entry name" value="Hrp1_RRM1"/>
</dbReference>
<dbReference type="FunCoup" id="A0A7C8MZQ0">
    <property type="interactions" value="275"/>
</dbReference>
<feature type="region of interest" description="Disordered" evidence="4">
    <location>
        <begin position="405"/>
        <end position="537"/>
    </location>
</feature>
<dbReference type="InterPro" id="IPR012677">
    <property type="entry name" value="Nucleotide-bd_a/b_plait_sf"/>
</dbReference>
<dbReference type="CDD" id="cd12577">
    <property type="entry name" value="RRM1_Hrp1p"/>
    <property type="match status" value="1"/>
</dbReference>
<organism evidence="6 7">
    <name type="scientific">Xylaria multiplex</name>
    <dbReference type="NCBI Taxonomy" id="323545"/>
    <lineage>
        <taxon>Eukaryota</taxon>
        <taxon>Fungi</taxon>
        <taxon>Dikarya</taxon>
        <taxon>Ascomycota</taxon>
        <taxon>Pezizomycotina</taxon>
        <taxon>Sordariomycetes</taxon>
        <taxon>Xylariomycetidae</taxon>
        <taxon>Xylariales</taxon>
        <taxon>Xylariaceae</taxon>
        <taxon>Xylaria</taxon>
    </lineage>
</organism>
<dbReference type="SUPFAM" id="SSF54928">
    <property type="entry name" value="RNA-binding domain, RBD"/>
    <property type="match status" value="2"/>
</dbReference>
<feature type="compositionally biased region" description="Gly residues" evidence="4">
    <location>
        <begin position="521"/>
        <end position="530"/>
    </location>
</feature>
<accession>A0A7C8MZQ0</accession>
<sequence length="537" mass="58378">MADADNFEDDLFADLYDDNDGSAPPALTSTSASAPAPAPAPVVASIPPPVTEQVPEPQIEHIPDEVAHGTVENGYGDDYHDDAYDDDDDVDFDLGNGPTISNMAAPAKKEESPGSSFHTTRGPSAKEDGKMFIGGLNWETTDQSLRDYFSQFGEVTECTVMRDGATGRSRGFGFLTFKDPKTVNIVMVKEHFLDGKLIDPKRAIPRDEQEKTSKIFVGGVSQDTTENEFKDYFAQFGRVVDATLMMDKDTGRPRGFGFVTFENEVGVEACLSTHLEIHGKAIEVKKAQPRGNMREEEEASRRGKFNKKGGMDDQGTNQNQMANQMNQGGMTPQIMAQYMQRMQQYMTMMQQQAAMNRGMGMNPAMMQMLQMQQMQQMQQQMAGGGGANPQNMAAMNQAMMQQMMNNAGSGQGQGQGGDDQQNYNDYSQQQGFNQRGGGGRRGGRGGYNQAYGNVGGGDPTSWEGMYDDVPQPNYSQGGGRGGFYRNRGGHQQSQTPTDPNHAPPANAPTGPKNAGKPGANYRGGGRGGNRGFHPYGR</sequence>
<evidence type="ECO:0000313" key="6">
    <source>
        <dbReference type="EMBL" id="KAF2969594.1"/>
    </source>
</evidence>
<dbReference type="SMART" id="SM00360">
    <property type="entry name" value="RRM"/>
    <property type="match status" value="2"/>
</dbReference>
<dbReference type="InterPro" id="IPR035979">
    <property type="entry name" value="RBD_domain_sf"/>
</dbReference>
<dbReference type="InParanoid" id="A0A7C8MZQ0"/>
<dbReference type="PANTHER" id="PTHR48032:SF6">
    <property type="entry name" value="RNA-BINDING (RRM_RBD_RNP MOTIFS) FAMILY PROTEIN"/>
    <property type="match status" value="1"/>
</dbReference>
<dbReference type="CDD" id="cd12330">
    <property type="entry name" value="RRM2_Hrp1p"/>
    <property type="match status" value="1"/>
</dbReference>
<name>A0A7C8MZQ0_9PEZI</name>
<dbReference type="PROSITE" id="PS50102">
    <property type="entry name" value="RRM"/>
    <property type="match status" value="2"/>
</dbReference>
<dbReference type="FunFam" id="3.30.70.330:FF:000466">
    <property type="entry name" value="Heterogeneous nuclear ribonucleoprotein HRP1"/>
    <property type="match status" value="1"/>
</dbReference>
<feature type="compositionally biased region" description="Pro residues" evidence="4">
    <location>
        <begin position="36"/>
        <end position="50"/>
    </location>
</feature>
<dbReference type="Pfam" id="PF00076">
    <property type="entry name" value="RRM_1"/>
    <property type="match status" value="2"/>
</dbReference>
<keyword evidence="1" id="KW-0677">Repeat</keyword>
<dbReference type="GO" id="GO:0006417">
    <property type="term" value="P:regulation of translation"/>
    <property type="evidence" value="ECO:0007669"/>
    <property type="project" value="TreeGrafter"/>
</dbReference>
<dbReference type="Gene3D" id="3.30.70.330">
    <property type="match status" value="2"/>
</dbReference>
<dbReference type="EMBL" id="WUBL01000034">
    <property type="protein sequence ID" value="KAF2969594.1"/>
    <property type="molecule type" value="Genomic_DNA"/>
</dbReference>
<evidence type="ECO:0000256" key="1">
    <source>
        <dbReference type="ARBA" id="ARBA00022737"/>
    </source>
</evidence>
<feature type="region of interest" description="Disordered" evidence="4">
    <location>
        <begin position="1"/>
        <end position="88"/>
    </location>
</feature>
<dbReference type="AlphaFoldDB" id="A0A7C8MZQ0"/>
<feature type="region of interest" description="Disordered" evidence="4">
    <location>
        <begin position="287"/>
        <end position="322"/>
    </location>
</feature>
<evidence type="ECO:0000256" key="2">
    <source>
        <dbReference type="ARBA" id="ARBA00022884"/>
    </source>
</evidence>
<evidence type="ECO:0000256" key="3">
    <source>
        <dbReference type="PROSITE-ProRule" id="PRU00176"/>
    </source>
</evidence>
<gene>
    <name evidence="6" type="ORF">GQX73_g3967</name>
</gene>
<feature type="domain" description="RRM" evidence="5">
    <location>
        <begin position="129"/>
        <end position="211"/>
    </location>
</feature>
<dbReference type="InterPro" id="IPR000504">
    <property type="entry name" value="RRM_dom"/>
</dbReference>
<reference evidence="6 7" key="1">
    <citation type="submission" date="2019-12" db="EMBL/GenBank/DDBJ databases">
        <title>Draft genome sequence of the ascomycete Xylaria multiplex DSM 110363.</title>
        <authorList>
            <person name="Buettner E."/>
            <person name="Kellner H."/>
        </authorList>
    </citation>
    <scope>NUCLEOTIDE SEQUENCE [LARGE SCALE GENOMIC DNA]</scope>
    <source>
        <strain evidence="6 7">DSM 110363</strain>
    </source>
</reference>
<feature type="domain" description="RRM" evidence="5">
    <location>
        <begin position="213"/>
        <end position="289"/>
    </location>
</feature>